<sequence length="219" mass="25897">MHDYEAFTSDETIQEMYSRYTVYINKLNGLGRTFESKDLNRKILRSLPKEWLPKRTAIKEAKDLRMLSIQELIGSLLSHEPVIEQVGRDDDKRRRSLSFKTHYMDFEYDIDSNSNFEKEFALTSKKFHRMLKYKNELKKINSNKANSFERDKFIQDRLPYQQTRETSAGLQNKDPQACYKCGKSGHIRSNCPLTLKAKERVMMASWSDYESELENEHAD</sequence>
<evidence type="ECO:0000313" key="4">
    <source>
        <dbReference type="Proteomes" id="UP001154282"/>
    </source>
</evidence>
<dbReference type="EMBL" id="CAMGYJ010000007">
    <property type="protein sequence ID" value="CAI0444509.1"/>
    <property type="molecule type" value="Genomic_DNA"/>
</dbReference>
<dbReference type="SMART" id="SM00343">
    <property type="entry name" value="ZnF_C2HC"/>
    <property type="match status" value="1"/>
</dbReference>
<dbReference type="InterPro" id="IPR036875">
    <property type="entry name" value="Znf_CCHC_sf"/>
</dbReference>
<comment type="caution">
    <text evidence="3">The sequence shown here is derived from an EMBL/GenBank/DDBJ whole genome shotgun (WGS) entry which is preliminary data.</text>
</comment>
<name>A0AAV0MEN9_9ROSI</name>
<dbReference type="InterPro" id="IPR001878">
    <property type="entry name" value="Znf_CCHC"/>
</dbReference>
<evidence type="ECO:0000313" key="3">
    <source>
        <dbReference type="EMBL" id="CAI0444509.1"/>
    </source>
</evidence>
<proteinExistence type="predicted"/>
<evidence type="ECO:0000259" key="2">
    <source>
        <dbReference type="PROSITE" id="PS50158"/>
    </source>
</evidence>
<dbReference type="GO" id="GO:0003676">
    <property type="term" value="F:nucleic acid binding"/>
    <property type="evidence" value="ECO:0007669"/>
    <property type="project" value="InterPro"/>
</dbReference>
<dbReference type="Gene3D" id="4.10.60.10">
    <property type="entry name" value="Zinc finger, CCHC-type"/>
    <property type="match status" value="1"/>
</dbReference>
<evidence type="ECO:0000256" key="1">
    <source>
        <dbReference type="PROSITE-ProRule" id="PRU00047"/>
    </source>
</evidence>
<dbReference type="Proteomes" id="UP001154282">
    <property type="component" value="Unassembled WGS sequence"/>
</dbReference>
<dbReference type="Pfam" id="PF00098">
    <property type="entry name" value="zf-CCHC"/>
    <property type="match status" value="1"/>
</dbReference>
<protein>
    <recommendedName>
        <fullName evidence="2">CCHC-type domain-containing protein</fullName>
    </recommendedName>
</protein>
<keyword evidence="4" id="KW-1185">Reference proteome</keyword>
<keyword evidence="1" id="KW-0862">Zinc</keyword>
<keyword evidence="1" id="KW-0863">Zinc-finger</keyword>
<organism evidence="3 4">
    <name type="scientific">Linum tenue</name>
    <dbReference type="NCBI Taxonomy" id="586396"/>
    <lineage>
        <taxon>Eukaryota</taxon>
        <taxon>Viridiplantae</taxon>
        <taxon>Streptophyta</taxon>
        <taxon>Embryophyta</taxon>
        <taxon>Tracheophyta</taxon>
        <taxon>Spermatophyta</taxon>
        <taxon>Magnoliopsida</taxon>
        <taxon>eudicotyledons</taxon>
        <taxon>Gunneridae</taxon>
        <taxon>Pentapetalae</taxon>
        <taxon>rosids</taxon>
        <taxon>fabids</taxon>
        <taxon>Malpighiales</taxon>
        <taxon>Linaceae</taxon>
        <taxon>Linum</taxon>
    </lineage>
</organism>
<reference evidence="3" key="1">
    <citation type="submission" date="2022-08" db="EMBL/GenBank/DDBJ databases">
        <authorList>
            <person name="Gutierrez-Valencia J."/>
        </authorList>
    </citation>
    <scope>NUCLEOTIDE SEQUENCE</scope>
</reference>
<accession>A0AAV0MEN9</accession>
<gene>
    <name evidence="3" type="ORF">LITE_LOCUS28131</name>
</gene>
<keyword evidence="1" id="KW-0479">Metal-binding</keyword>
<dbReference type="SUPFAM" id="SSF57756">
    <property type="entry name" value="Retrovirus zinc finger-like domains"/>
    <property type="match status" value="1"/>
</dbReference>
<dbReference type="AlphaFoldDB" id="A0AAV0MEN9"/>
<feature type="domain" description="CCHC-type" evidence="2">
    <location>
        <begin position="178"/>
        <end position="192"/>
    </location>
</feature>
<dbReference type="Pfam" id="PF14223">
    <property type="entry name" value="Retrotran_gag_2"/>
    <property type="match status" value="1"/>
</dbReference>
<dbReference type="PROSITE" id="PS50158">
    <property type="entry name" value="ZF_CCHC"/>
    <property type="match status" value="1"/>
</dbReference>
<dbReference type="GO" id="GO:0008270">
    <property type="term" value="F:zinc ion binding"/>
    <property type="evidence" value="ECO:0007669"/>
    <property type="project" value="UniProtKB-KW"/>
</dbReference>